<gene>
    <name evidence="2" type="ORF">GIB67_003394</name>
</gene>
<reference evidence="2 3" key="1">
    <citation type="journal article" date="2020" name="IScience">
        <title>Genome Sequencing of the Endangered Kingdonia uniflora (Circaeasteraceae, Ranunculales) Reveals Potential Mechanisms of Evolutionary Specialization.</title>
        <authorList>
            <person name="Sun Y."/>
            <person name="Deng T."/>
            <person name="Zhang A."/>
            <person name="Moore M.J."/>
            <person name="Landis J.B."/>
            <person name="Lin N."/>
            <person name="Zhang H."/>
            <person name="Zhang X."/>
            <person name="Huang J."/>
            <person name="Zhang X."/>
            <person name="Sun H."/>
            <person name="Wang H."/>
        </authorList>
    </citation>
    <scope>NUCLEOTIDE SEQUENCE [LARGE SCALE GENOMIC DNA]</scope>
    <source>
        <strain evidence="2">TB1705</strain>
        <tissue evidence="2">Leaf</tissue>
    </source>
</reference>
<dbReference type="EMBL" id="JACGCM010000140">
    <property type="protein sequence ID" value="KAF6175906.1"/>
    <property type="molecule type" value="Genomic_DNA"/>
</dbReference>
<evidence type="ECO:0000313" key="2">
    <source>
        <dbReference type="EMBL" id="KAF6175906.1"/>
    </source>
</evidence>
<comment type="caution">
    <text evidence="2">The sequence shown here is derived from an EMBL/GenBank/DDBJ whole genome shotgun (WGS) entry which is preliminary data.</text>
</comment>
<sequence>MMSTLAVEIFDRHLGDIKFQFGETIIQMNLIHVCLILGLRVSPIVNEFSFVDPEHMTNFRIRRFPKKKNTYRRCSLIKFVKNYTIFSPPEQGEKRLGEPKFPRIEESIHLFPKLQGWRMTSFKRRQIVTLKKFFANPDLLVIAMKPLETDMQQNLVQEAMVIYHSSYQIKAPTIGAVPTISAPAVGVSTVVALAIGSSSSATEIGAVVVRVCFQLEDKMLLKLDDHGKMLHTHGKMLERISMFTMGEGTLPLGDTPLLGQYQFSTPEKTVKRKRERGLIPKIPKKGLVNRVPRKRRVQFPKLQNIQSTAKSLLQQVVSGEILEVANSLMVDDDVEVGREVNFNAISSEYGGDLLYWKKGEEKNNDDKKDVEEKVKSEEEEVQEASADQTTFVSIEGQTLEVEKTEDEARQPVLMESEVGVTLKKRHTLTEEENNERTFKIAYRMNQLNAHLDELLLRGLLESFIQRPISQDEKNQMDQVWPLRKDKLSPEAWKGNRIPIC</sequence>
<evidence type="ECO:0000256" key="1">
    <source>
        <dbReference type="SAM" id="Coils"/>
    </source>
</evidence>
<protein>
    <submittedName>
        <fullName evidence="2">Uncharacterized protein</fullName>
    </submittedName>
</protein>
<dbReference type="AlphaFoldDB" id="A0A7J7P909"/>
<accession>A0A7J7P909</accession>
<keyword evidence="1" id="KW-0175">Coiled coil</keyword>
<proteinExistence type="predicted"/>
<evidence type="ECO:0000313" key="3">
    <source>
        <dbReference type="Proteomes" id="UP000541444"/>
    </source>
</evidence>
<feature type="coiled-coil region" evidence="1">
    <location>
        <begin position="360"/>
        <end position="387"/>
    </location>
</feature>
<organism evidence="2 3">
    <name type="scientific">Kingdonia uniflora</name>
    <dbReference type="NCBI Taxonomy" id="39325"/>
    <lineage>
        <taxon>Eukaryota</taxon>
        <taxon>Viridiplantae</taxon>
        <taxon>Streptophyta</taxon>
        <taxon>Embryophyta</taxon>
        <taxon>Tracheophyta</taxon>
        <taxon>Spermatophyta</taxon>
        <taxon>Magnoliopsida</taxon>
        <taxon>Ranunculales</taxon>
        <taxon>Circaeasteraceae</taxon>
        <taxon>Kingdonia</taxon>
    </lineage>
</organism>
<keyword evidence="3" id="KW-1185">Reference proteome</keyword>
<dbReference type="Proteomes" id="UP000541444">
    <property type="component" value="Unassembled WGS sequence"/>
</dbReference>
<name>A0A7J7P909_9MAGN</name>